<reference evidence="2" key="1">
    <citation type="submission" date="2023-06" db="EMBL/GenBank/DDBJ databases">
        <title>full genome analysis of Phenantherene degrader P3.</title>
        <authorList>
            <person name="Akbar A."/>
            <person name="Rahmeh R."/>
            <person name="Kishk M."/>
        </authorList>
    </citation>
    <scope>NUCLEOTIDE SEQUENCE</scope>
    <source>
        <strain evidence="2">P3</strain>
    </source>
</reference>
<evidence type="ECO:0000259" key="1">
    <source>
        <dbReference type="Pfam" id="PF04972"/>
    </source>
</evidence>
<gene>
    <name evidence="2" type="ORF">QUC21_03255</name>
</gene>
<dbReference type="Proteomes" id="UP001175604">
    <property type="component" value="Unassembled WGS sequence"/>
</dbReference>
<evidence type="ECO:0000313" key="2">
    <source>
        <dbReference type="EMBL" id="MDM9558028.1"/>
    </source>
</evidence>
<organism evidence="2 3">
    <name type="scientific">Bordetella petrii</name>
    <dbReference type="NCBI Taxonomy" id="94624"/>
    <lineage>
        <taxon>Bacteria</taxon>
        <taxon>Pseudomonadati</taxon>
        <taxon>Pseudomonadota</taxon>
        <taxon>Betaproteobacteria</taxon>
        <taxon>Burkholderiales</taxon>
        <taxon>Alcaligenaceae</taxon>
        <taxon>Bordetella</taxon>
    </lineage>
</organism>
<comment type="caution">
    <text evidence="2">The sequence shown here is derived from an EMBL/GenBank/DDBJ whole genome shotgun (WGS) entry which is preliminary data.</text>
</comment>
<accession>A0ABT7VYM5</accession>
<proteinExistence type="predicted"/>
<sequence length="157" mass="16679">MNQILNRIATLALGAAAMYYLDPQSGRRRRALLCDKMTALRNDAADCLLAEGKQAADHLHGWTAGVRSGLGLDQPASDHQLGERVRAQLGRLVSHPGAVRVLVAAGEVTLGGHILAAERDALITAVTHMTGVRRVHDQMEVHDSPGNTPELQGGAPT</sequence>
<evidence type="ECO:0000313" key="3">
    <source>
        <dbReference type="Proteomes" id="UP001175604"/>
    </source>
</evidence>
<dbReference type="Pfam" id="PF04972">
    <property type="entry name" value="BON"/>
    <property type="match status" value="1"/>
</dbReference>
<dbReference type="RefSeq" id="WP_038853428.1">
    <property type="nucleotide sequence ID" value="NZ_JAUDJE010000002.1"/>
</dbReference>
<keyword evidence="3" id="KW-1185">Reference proteome</keyword>
<feature type="domain" description="BON" evidence="1">
    <location>
        <begin position="77"/>
        <end position="141"/>
    </location>
</feature>
<dbReference type="EMBL" id="JAUDJE010000002">
    <property type="protein sequence ID" value="MDM9558028.1"/>
    <property type="molecule type" value="Genomic_DNA"/>
</dbReference>
<dbReference type="InterPro" id="IPR007055">
    <property type="entry name" value="BON_dom"/>
</dbReference>
<name>A0ABT7VYM5_9BORD</name>
<protein>
    <submittedName>
        <fullName evidence="2">BON domain-containing protein</fullName>
    </submittedName>
</protein>